<dbReference type="InterPro" id="IPR051542">
    <property type="entry name" value="Hydrogenase_cytochrome"/>
</dbReference>
<keyword evidence="9" id="KW-1185">Reference proteome</keyword>
<evidence type="ECO:0000256" key="4">
    <source>
        <dbReference type="ARBA" id="ARBA00022989"/>
    </source>
</evidence>
<sequence length="184" mass="21496">MNDNKIILWDPLVRLFHWSIAGVFVANYWINETGEDWHEWLGYFAVCWLLVRFVWGFLAKGAARWSDFFPTYSRLKLHLHALIKREDYHRLGHSPLGALVMILMMLLILVLGISGFMMEEIDYFWGEDWVQDLHGWCAHALLCLVFIHLGAALFESYRLKENLPLSMITGKRKSITTKSPKPNS</sequence>
<feature type="transmembrane region" description="Helical" evidence="6">
    <location>
        <begin position="12"/>
        <end position="30"/>
    </location>
</feature>
<dbReference type="RefSeq" id="WP_189416830.1">
    <property type="nucleotide sequence ID" value="NZ_BMYZ01000001.1"/>
</dbReference>
<evidence type="ECO:0000256" key="1">
    <source>
        <dbReference type="ARBA" id="ARBA00004651"/>
    </source>
</evidence>
<feature type="transmembrane region" description="Helical" evidence="6">
    <location>
        <begin position="94"/>
        <end position="113"/>
    </location>
</feature>
<organism evidence="8 9">
    <name type="scientific">Cellvibrio zantedeschiae</name>
    <dbReference type="NCBI Taxonomy" id="1237077"/>
    <lineage>
        <taxon>Bacteria</taxon>
        <taxon>Pseudomonadati</taxon>
        <taxon>Pseudomonadota</taxon>
        <taxon>Gammaproteobacteria</taxon>
        <taxon>Cellvibrionales</taxon>
        <taxon>Cellvibrionaceae</taxon>
        <taxon>Cellvibrio</taxon>
    </lineage>
</organism>
<dbReference type="PANTHER" id="PTHR30485">
    <property type="entry name" value="NI/FE-HYDROGENASE 1 B-TYPE CYTOCHROME SUBUNIT"/>
    <property type="match status" value="1"/>
</dbReference>
<accession>A0ABQ3AXH7</accession>
<dbReference type="EMBL" id="BMYZ01000001">
    <property type="protein sequence ID" value="GGY69753.1"/>
    <property type="molecule type" value="Genomic_DNA"/>
</dbReference>
<evidence type="ECO:0000256" key="3">
    <source>
        <dbReference type="ARBA" id="ARBA00022692"/>
    </source>
</evidence>
<keyword evidence="2" id="KW-1003">Cell membrane</keyword>
<evidence type="ECO:0000259" key="7">
    <source>
        <dbReference type="Pfam" id="PF01292"/>
    </source>
</evidence>
<comment type="caution">
    <text evidence="8">The sequence shown here is derived from an EMBL/GenBank/DDBJ whole genome shotgun (WGS) entry which is preliminary data.</text>
</comment>
<feature type="domain" description="Cytochrome b561 bacterial/Ni-hydrogenase" evidence="7">
    <location>
        <begin position="9"/>
        <end position="170"/>
    </location>
</feature>
<comment type="subcellular location">
    <subcellularLocation>
        <location evidence="1">Cell membrane</location>
        <topology evidence="1">Multi-pass membrane protein</topology>
    </subcellularLocation>
</comment>
<evidence type="ECO:0000313" key="8">
    <source>
        <dbReference type="EMBL" id="GGY69753.1"/>
    </source>
</evidence>
<dbReference type="PANTHER" id="PTHR30485:SF2">
    <property type="entry name" value="BLL0597 PROTEIN"/>
    <property type="match status" value="1"/>
</dbReference>
<gene>
    <name evidence="8" type="ORF">GCM10011613_12620</name>
</gene>
<protein>
    <submittedName>
        <fullName evidence="8">Cytochrome b561</fullName>
    </submittedName>
</protein>
<evidence type="ECO:0000256" key="6">
    <source>
        <dbReference type="SAM" id="Phobius"/>
    </source>
</evidence>
<dbReference type="Gene3D" id="1.20.950.20">
    <property type="entry name" value="Transmembrane di-heme cytochromes, Chain C"/>
    <property type="match status" value="1"/>
</dbReference>
<evidence type="ECO:0000313" key="9">
    <source>
        <dbReference type="Proteomes" id="UP000619761"/>
    </source>
</evidence>
<feature type="transmembrane region" description="Helical" evidence="6">
    <location>
        <begin position="133"/>
        <end position="154"/>
    </location>
</feature>
<evidence type="ECO:0000256" key="2">
    <source>
        <dbReference type="ARBA" id="ARBA00022475"/>
    </source>
</evidence>
<evidence type="ECO:0000256" key="5">
    <source>
        <dbReference type="ARBA" id="ARBA00023136"/>
    </source>
</evidence>
<keyword evidence="3 6" id="KW-0812">Transmembrane</keyword>
<dbReference type="SUPFAM" id="SSF81342">
    <property type="entry name" value="Transmembrane di-heme cytochromes"/>
    <property type="match status" value="1"/>
</dbReference>
<feature type="transmembrane region" description="Helical" evidence="6">
    <location>
        <begin position="42"/>
        <end position="59"/>
    </location>
</feature>
<proteinExistence type="predicted"/>
<dbReference type="InterPro" id="IPR011577">
    <property type="entry name" value="Cyt_b561_bac/Ni-Hgenase"/>
</dbReference>
<name>A0ABQ3AXH7_9GAMM</name>
<reference evidence="9" key="1">
    <citation type="journal article" date="2019" name="Int. J. Syst. Evol. Microbiol.">
        <title>The Global Catalogue of Microorganisms (GCM) 10K type strain sequencing project: providing services to taxonomists for standard genome sequencing and annotation.</title>
        <authorList>
            <consortium name="The Broad Institute Genomics Platform"/>
            <consortium name="The Broad Institute Genome Sequencing Center for Infectious Disease"/>
            <person name="Wu L."/>
            <person name="Ma J."/>
        </authorList>
    </citation>
    <scope>NUCLEOTIDE SEQUENCE [LARGE SCALE GENOMIC DNA]</scope>
    <source>
        <strain evidence="9">KCTC 32239</strain>
    </source>
</reference>
<keyword evidence="4 6" id="KW-1133">Transmembrane helix</keyword>
<keyword evidence="5 6" id="KW-0472">Membrane</keyword>
<dbReference type="Pfam" id="PF01292">
    <property type="entry name" value="Ni_hydr_CYTB"/>
    <property type="match status" value="1"/>
</dbReference>
<dbReference type="Proteomes" id="UP000619761">
    <property type="component" value="Unassembled WGS sequence"/>
</dbReference>
<dbReference type="InterPro" id="IPR016174">
    <property type="entry name" value="Di-haem_cyt_TM"/>
</dbReference>